<protein>
    <submittedName>
        <fullName evidence="3">Uncharacterized protein</fullName>
    </submittedName>
</protein>
<name>A0AAV5RM24_STABA</name>
<evidence type="ECO:0000313" key="3">
    <source>
        <dbReference type="EMBL" id="GMM51544.1"/>
    </source>
</evidence>
<comment type="caution">
    <text evidence="3">The sequence shown here is derived from an EMBL/GenBank/DDBJ whole genome shotgun (WGS) entry which is preliminary data.</text>
</comment>
<evidence type="ECO:0000313" key="4">
    <source>
        <dbReference type="Proteomes" id="UP001362899"/>
    </source>
</evidence>
<dbReference type="SUPFAM" id="SSF50978">
    <property type="entry name" value="WD40 repeat-like"/>
    <property type="match status" value="1"/>
</dbReference>
<keyword evidence="1" id="KW-0853">WD repeat</keyword>
<dbReference type="EMBL" id="BTGC01000008">
    <property type="protein sequence ID" value="GMM51544.1"/>
    <property type="molecule type" value="Genomic_DNA"/>
</dbReference>
<evidence type="ECO:0000256" key="1">
    <source>
        <dbReference type="ARBA" id="ARBA00022574"/>
    </source>
</evidence>
<evidence type="ECO:0000256" key="2">
    <source>
        <dbReference type="ARBA" id="ARBA00022737"/>
    </source>
</evidence>
<dbReference type="GO" id="GO:0031145">
    <property type="term" value="P:anaphase-promoting complex-dependent catabolic process"/>
    <property type="evidence" value="ECO:0007669"/>
    <property type="project" value="TreeGrafter"/>
</dbReference>
<dbReference type="AlphaFoldDB" id="A0AAV5RM24"/>
<dbReference type="GO" id="GO:1905786">
    <property type="term" value="P:positive regulation of anaphase-promoting complex-dependent catabolic process"/>
    <property type="evidence" value="ECO:0007669"/>
    <property type="project" value="TreeGrafter"/>
</dbReference>
<dbReference type="Gene3D" id="2.130.10.10">
    <property type="entry name" value="YVTN repeat-like/Quinoprotein amine dehydrogenase"/>
    <property type="match status" value="1"/>
</dbReference>
<reference evidence="3 4" key="1">
    <citation type="journal article" date="2023" name="Elife">
        <title>Identification of key yeast species and microbe-microbe interactions impacting larval growth of Drosophila in the wild.</title>
        <authorList>
            <person name="Mure A."/>
            <person name="Sugiura Y."/>
            <person name="Maeda R."/>
            <person name="Honda K."/>
            <person name="Sakurai N."/>
            <person name="Takahashi Y."/>
            <person name="Watada M."/>
            <person name="Katoh T."/>
            <person name="Gotoh A."/>
            <person name="Gotoh Y."/>
            <person name="Taniguchi I."/>
            <person name="Nakamura K."/>
            <person name="Hayashi T."/>
            <person name="Katayama T."/>
            <person name="Uemura T."/>
            <person name="Hattori Y."/>
        </authorList>
    </citation>
    <scope>NUCLEOTIDE SEQUENCE [LARGE SCALE GENOMIC DNA]</scope>
    <source>
        <strain evidence="3 4">SB-73</strain>
    </source>
</reference>
<dbReference type="InterPro" id="IPR015943">
    <property type="entry name" value="WD40/YVTN_repeat-like_dom_sf"/>
</dbReference>
<dbReference type="InterPro" id="IPR036322">
    <property type="entry name" value="WD40_repeat_dom_sf"/>
</dbReference>
<dbReference type="PANTHER" id="PTHR19918:SF5">
    <property type="entry name" value="MEIOSIS-SPECIFIC APC_C ACTIVATOR PROTEIN AMA1"/>
    <property type="match status" value="1"/>
</dbReference>
<organism evidence="3 4">
    <name type="scientific">Starmerella bacillaris</name>
    <name type="common">Yeast</name>
    <name type="synonym">Candida zemplinina</name>
    <dbReference type="NCBI Taxonomy" id="1247836"/>
    <lineage>
        <taxon>Eukaryota</taxon>
        <taxon>Fungi</taxon>
        <taxon>Dikarya</taxon>
        <taxon>Ascomycota</taxon>
        <taxon>Saccharomycotina</taxon>
        <taxon>Dipodascomycetes</taxon>
        <taxon>Dipodascales</taxon>
        <taxon>Trichomonascaceae</taxon>
        <taxon>Starmerella</taxon>
    </lineage>
</organism>
<dbReference type="GO" id="GO:0005680">
    <property type="term" value="C:anaphase-promoting complex"/>
    <property type="evidence" value="ECO:0007669"/>
    <property type="project" value="TreeGrafter"/>
</dbReference>
<proteinExistence type="predicted"/>
<gene>
    <name evidence="3" type="ORF">DASB73_025070</name>
</gene>
<keyword evidence="2" id="KW-0677">Repeat</keyword>
<dbReference type="GO" id="GO:1990757">
    <property type="term" value="F:ubiquitin ligase activator activity"/>
    <property type="evidence" value="ECO:0007669"/>
    <property type="project" value="TreeGrafter"/>
</dbReference>
<sequence length="501" mass="56103">MERFFSPLGQLSYSQPSEPTDAAFLIPWYKARTTNQGKHSKGNFDSNVKNDLNISDVLNMSRDQYNILRAHHISNTLNEVLVSNLQRNSSSVNDNQNHQLSTSWVENIDRVREDYYCTLIAACDSWSLYPMRHSTDVDSEKLRTWLMTDSVATVSISEINLWSKQCQRSNILKLRPPPGNCYYGTAYEINSVCLSKSLFTVCTTHGGRIIMKCMITGNTYQELLYQLIDKYNSKNGDPIFIDSNNPQAVHSTSVVWLPRKVEASQDMHSRFGLSSEFIVGDNYGRVFVISLTKSYELNITAFGSISSQPIENPICSLSLSIGVKYLSSSMVDNRISIWQFSAGKCLKLAKVITLPSVVRGLAFCPACDLILATGGGRADRTFRLLCVKTKKVLKEVIMPAQIVGVVWVSQSEVFIALGHSRVNGFRGYGKIYNILTDRVVAELPGEAYSLTAVKTMSGVCINTSNDQLVHFTWNTATKTIKCSLENEIVYNTSKLEIPSFR</sequence>
<accession>A0AAV5RM24</accession>
<keyword evidence="4" id="KW-1185">Reference proteome</keyword>
<dbReference type="Proteomes" id="UP001362899">
    <property type="component" value="Unassembled WGS sequence"/>
</dbReference>
<dbReference type="InterPro" id="IPR033010">
    <property type="entry name" value="Cdc20/Fizzy"/>
</dbReference>
<dbReference type="GO" id="GO:0010997">
    <property type="term" value="F:anaphase-promoting complex binding"/>
    <property type="evidence" value="ECO:0007669"/>
    <property type="project" value="InterPro"/>
</dbReference>
<dbReference type="PANTHER" id="PTHR19918">
    <property type="entry name" value="CELL DIVISION CYCLE 20 CDC20 FIZZY -RELATED"/>
    <property type="match status" value="1"/>
</dbReference>